<name>E1R4Z9_SEDSS</name>
<dbReference type="eggNOG" id="COG0760">
    <property type="taxonomic scope" value="Bacteria"/>
</dbReference>
<dbReference type="InterPro" id="IPR046357">
    <property type="entry name" value="PPIase_dom_sf"/>
</dbReference>
<dbReference type="PANTHER" id="PTHR47245:SF2">
    <property type="entry name" value="PEPTIDYL-PROLYL CIS-TRANS ISOMERASE HP_0175-RELATED"/>
    <property type="match status" value="1"/>
</dbReference>
<dbReference type="SUPFAM" id="SSF54534">
    <property type="entry name" value="FKBP-like"/>
    <property type="match status" value="1"/>
</dbReference>
<feature type="compositionally biased region" description="Low complexity" evidence="2">
    <location>
        <begin position="34"/>
        <end position="45"/>
    </location>
</feature>
<dbReference type="STRING" id="573413.Spirs_1407"/>
<dbReference type="KEGG" id="ssm:Spirs_1407"/>
<reference evidence="4 5" key="1">
    <citation type="journal article" date="2010" name="Stand. Genomic Sci.">
        <title>Complete genome sequence of Spirochaeta smaragdinae type strain (SEBR 4228).</title>
        <authorList>
            <person name="Mavromatis K."/>
            <person name="Yasawong M."/>
            <person name="Chertkov O."/>
            <person name="Lapidus A."/>
            <person name="Lucas S."/>
            <person name="Nolan M."/>
            <person name="Del Rio T.G."/>
            <person name="Tice H."/>
            <person name="Cheng J.F."/>
            <person name="Pitluck S."/>
            <person name="Liolios K."/>
            <person name="Ivanova N."/>
            <person name="Tapia R."/>
            <person name="Han C."/>
            <person name="Bruce D."/>
            <person name="Goodwin L."/>
            <person name="Pati A."/>
            <person name="Chen A."/>
            <person name="Palaniappan K."/>
            <person name="Land M."/>
            <person name="Hauser L."/>
            <person name="Chang Y.J."/>
            <person name="Jeffries C.D."/>
            <person name="Detter J.C."/>
            <person name="Rohde M."/>
            <person name="Brambilla E."/>
            <person name="Spring S."/>
            <person name="Goker M."/>
            <person name="Sikorski J."/>
            <person name="Woyke T."/>
            <person name="Bristow J."/>
            <person name="Eisen J.A."/>
            <person name="Markowitz V."/>
            <person name="Hugenholtz P."/>
            <person name="Klenk H.P."/>
            <person name="Kyrpides N.C."/>
        </authorList>
    </citation>
    <scope>NUCLEOTIDE SEQUENCE [LARGE SCALE GENOMIC DNA]</scope>
    <source>
        <strain evidence="5">DSM 11293 / JCM 15392 / SEBR 4228</strain>
    </source>
</reference>
<keyword evidence="1 4" id="KW-0413">Isomerase</keyword>
<evidence type="ECO:0000256" key="2">
    <source>
        <dbReference type="SAM" id="MobiDB-lite"/>
    </source>
</evidence>
<dbReference type="InterPro" id="IPR027304">
    <property type="entry name" value="Trigger_fact/SurA_dom_sf"/>
</dbReference>
<gene>
    <name evidence="4" type="ordered locus">Spirs_1407</name>
</gene>
<dbReference type="PROSITE" id="PS01096">
    <property type="entry name" value="PPIC_PPIASE_1"/>
    <property type="match status" value="1"/>
</dbReference>
<dbReference type="Pfam" id="PF13616">
    <property type="entry name" value="Rotamase_3"/>
    <property type="match status" value="1"/>
</dbReference>
<dbReference type="Gene3D" id="3.10.50.40">
    <property type="match status" value="1"/>
</dbReference>
<dbReference type="InterPro" id="IPR000297">
    <property type="entry name" value="PPIase_PpiC"/>
</dbReference>
<dbReference type="InterPro" id="IPR050245">
    <property type="entry name" value="PrsA_foldase"/>
</dbReference>
<dbReference type="RefSeq" id="WP_013253998.1">
    <property type="nucleotide sequence ID" value="NC_014364.1"/>
</dbReference>
<dbReference type="GO" id="GO:0003755">
    <property type="term" value="F:peptidyl-prolyl cis-trans isomerase activity"/>
    <property type="evidence" value="ECO:0007669"/>
    <property type="project" value="UniProtKB-KW"/>
</dbReference>
<proteinExistence type="predicted"/>
<dbReference type="PROSITE" id="PS50198">
    <property type="entry name" value="PPIC_PPIASE_2"/>
    <property type="match status" value="1"/>
</dbReference>
<evidence type="ECO:0000313" key="5">
    <source>
        <dbReference type="Proteomes" id="UP000002318"/>
    </source>
</evidence>
<dbReference type="InterPro" id="IPR023058">
    <property type="entry name" value="PPIase_PpiC_CS"/>
</dbReference>
<organism evidence="4 5">
    <name type="scientific">Sediminispirochaeta smaragdinae (strain DSM 11293 / JCM 15392 / SEBR 4228)</name>
    <name type="common">Spirochaeta smaragdinae</name>
    <dbReference type="NCBI Taxonomy" id="573413"/>
    <lineage>
        <taxon>Bacteria</taxon>
        <taxon>Pseudomonadati</taxon>
        <taxon>Spirochaetota</taxon>
        <taxon>Spirochaetia</taxon>
        <taxon>Spirochaetales</taxon>
        <taxon>Spirochaetaceae</taxon>
        <taxon>Sediminispirochaeta</taxon>
    </lineage>
</organism>
<evidence type="ECO:0000256" key="1">
    <source>
        <dbReference type="PROSITE-ProRule" id="PRU00278"/>
    </source>
</evidence>
<keyword evidence="5" id="KW-1185">Reference proteome</keyword>
<protein>
    <submittedName>
        <fullName evidence="4">PpiC-type peptidyl-prolyl cis-trans isomerase</fullName>
    </submittedName>
</protein>
<keyword evidence="1" id="KW-0697">Rotamase</keyword>
<feature type="domain" description="PpiC" evidence="3">
    <location>
        <begin position="205"/>
        <end position="306"/>
    </location>
</feature>
<dbReference type="HOGENOM" id="CLU_034646_5_3_12"/>
<dbReference type="SUPFAM" id="SSF109998">
    <property type="entry name" value="Triger factor/SurA peptide-binding domain-like"/>
    <property type="match status" value="1"/>
</dbReference>
<accession>E1R4Z9</accession>
<dbReference type="Proteomes" id="UP000002318">
    <property type="component" value="Chromosome"/>
</dbReference>
<evidence type="ECO:0000259" key="3">
    <source>
        <dbReference type="PROSITE" id="PS50198"/>
    </source>
</evidence>
<feature type="region of interest" description="Disordered" evidence="2">
    <location>
        <begin position="28"/>
        <end position="53"/>
    </location>
</feature>
<dbReference type="EMBL" id="CP002116">
    <property type="protein sequence ID" value="ADK80534.1"/>
    <property type="molecule type" value="Genomic_DNA"/>
</dbReference>
<sequence>MTITRKPLFLSLFLIVVFLFPSFMWAGGKKESSEPAPEATESVETTPKERTPIEVASPSDNAAIVNGVAIPLDRYQQQLSVIQQQYLMQGISVPEEQMAELKGQVLESLIDQELLAQEAKGQGYEADQTKVDQQLQQIKGQFPSEEQYYQALAQQGISEQDFLAELKKSLVVQQFVSDRFASQVAVTEEDSKTYYDDNPSYFVQPERVRASHILFSVAEDASDQDVAAAKTKAESALERYKNGEEFSDLARELSEGPSASQGGDLGFFGRNQMVKPFEDAAFSMKVGEVSDPVRTKFGFHLIRLTARNEKGTLPFDQVKPQISDHLYKLRLGELVKAFLDEQKEKSEINRLLDLPQN</sequence>
<dbReference type="Gene3D" id="1.10.4030.10">
    <property type="entry name" value="Porin chaperone SurA, peptide-binding domain"/>
    <property type="match status" value="1"/>
</dbReference>
<dbReference type="PANTHER" id="PTHR47245">
    <property type="entry name" value="PEPTIDYLPROLYL ISOMERASE"/>
    <property type="match status" value="1"/>
</dbReference>
<evidence type="ECO:0000313" key="4">
    <source>
        <dbReference type="EMBL" id="ADK80534.1"/>
    </source>
</evidence>
<dbReference type="AlphaFoldDB" id="E1R4Z9"/>
<dbReference type="Pfam" id="PF13624">
    <property type="entry name" value="SurA_N_3"/>
    <property type="match status" value="1"/>
</dbReference>